<evidence type="ECO:0000256" key="9">
    <source>
        <dbReference type="PIRNR" id="PIRNR006171"/>
    </source>
</evidence>
<dbReference type="PANTHER" id="PTHR45526:SF1">
    <property type="entry name" value="TRANSCRIPTIONAL REGULATORY PROTEIN DCUR-RELATED"/>
    <property type="match status" value="1"/>
</dbReference>
<organism evidence="12 13">
    <name type="scientific">Fictibacillus enclensis</name>
    <dbReference type="NCBI Taxonomy" id="1017270"/>
    <lineage>
        <taxon>Bacteria</taxon>
        <taxon>Bacillati</taxon>
        <taxon>Bacillota</taxon>
        <taxon>Bacilli</taxon>
        <taxon>Bacillales</taxon>
        <taxon>Fictibacillaceae</taxon>
        <taxon>Fictibacillus</taxon>
    </lineage>
</organism>
<evidence type="ECO:0000256" key="4">
    <source>
        <dbReference type="ARBA" id="ARBA00023012"/>
    </source>
</evidence>
<dbReference type="GO" id="GO:0003677">
    <property type="term" value="F:DNA binding"/>
    <property type="evidence" value="ECO:0007669"/>
    <property type="project" value="UniProtKB-KW"/>
</dbReference>
<comment type="subcellular location">
    <subcellularLocation>
        <location evidence="1 9">Cytoplasm</location>
    </subcellularLocation>
</comment>
<evidence type="ECO:0000256" key="10">
    <source>
        <dbReference type="PROSITE-ProRule" id="PRU00169"/>
    </source>
</evidence>
<evidence type="ECO:0000256" key="2">
    <source>
        <dbReference type="ARBA" id="ARBA00022490"/>
    </source>
</evidence>
<dbReference type="GO" id="GO:0005737">
    <property type="term" value="C:cytoplasm"/>
    <property type="evidence" value="ECO:0007669"/>
    <property type="project" value="UniProtKB-SubCell"/>
</dbReference>
<dbReference type="SUPFAM" id="SSF46785">
    <property type="entry name" value="Winged helix' DNA-binding domain"/>
    <property type="match status" value="1"/>
</dbReference>
<dbReference type="InterPro" id="IPR051271">
    <property type="entry name" value="2C-system_Tx_regulators"/>
</dbReference>
<keyword evidence="2 9" id="KW-0963">Cytoplasm</keyword>
<dbReference type="RefSeq" id="WP_061970018.1">
    <property type="nucleotide sequence ID" value="NZ_FMAV01000001.1"/>
</dbReference>
<dbReference type="Gene3D" id="1.10.10.10">
    <property type="entry name" value="Winged helix-like DNA-binding domain superfamily/Winged helix DNA-binding domain"/>
    <property type="match status" value="1"/>
</dbReference>
<dbReference type="Gene3D" id="3.40.50.2300">
    <property type="match status" value="1"/>
</dbReference>
<dbReference type="PROSITE" id="PS50110">
    <property type="entry name" value="RESPONSE_REGULATORY"/>
    <property type="match status" value="1"/>
</dbReference>
<dbReference type="GO" id="GO:0003700">
    <property type="term" value="F:DNA-binding transcription factor activity"/>
    <property type="evidence" value="ECO:0007669"/>
    <property type="project" value="InterPro"/>
</dbReference>
<reference evidence="12 13" key="1">
    <citation type="journal article" date="2014" name="Antonie Van Leeuwenhoek">
        <title>Fictibacillus enclensis sp. nov., isolated from marine sediment.</title>
        <authorList>
            <person name="Dastager S.G."/>
            <person name="Mawlankar R."/>
            <person name="Srinivasan K."/>
            <person name="Tang S.K."/>
            <person name="Lee J.C."/>
            <person name="Ramana V.V."/>
            <person name="Shouche Y.S."/>
        </authorList>
    </citation>
    <scope>NUCLEOTIDE SEQUENCE [LARGE SCALE GENOMIC DNA]</scope>
    <source>
        <strain evidence="12 13">NIO-1003</strain>
    </source>
</reference>
<dbReference type="InterPro" id="IPR024187">
    <property type="entry name" value="Sig_transdc_resp-reg_cit/mal"/>
</dbReference>
<dbReference type="SUPFAM" id="SSF52172">
    <property type="entry name" value="CheY-like"/>
    <property type="match status" value="1"/>
</dbReference>
<dbReference type="InterPro" id="IPR036390">
    <property type="entry name" value="WH_DNA-bd_sf"/>
</dbReference>
<evidence type="ECO:0000313" key="12">
    <source>
        <dbReference type="EMBL" id="KSU85320.1"/>
    </source>
</evidence>
<evidence type="ECO:0000256" key="6">
    <source>
        <dbReference type="ARBA" id="ARBA00023125"/>
    </source>
</evidence>
<keyword evidence="7 9" id="KW-0010">Activator</keyword>
<dbReference type="Pfam" id="PF20714">
    <property type="entry name" value="HTH_64"/>
    <property type="match status" value="1"/>
</dbReference>
<accession>A0A0V8JEJ4</accession>
<dbReference type="SMART" id="SM00448">
    <property type="entry name" value="REC"/>
    <property type="match status" value="1"/>
</dbReference>
<dbReference type="Pfam" id="PF00072">
    <property type="entry name" value="Response_reg"/>
    <property type="match status" value="1"/>
</dbReference>
<evidence type="ECO:0000256" key="1">
    <source>
        <dbReference type="ARBA" id="ARBA00004496"/>
    </source>
</evidence>
<keyword evidence="13" id="KW-1185">Reference proteome</keyword>
<keyword evidence="6 9" id="KW-0238">DNA-binding</keyword>
<evidence type="ECO:0000259" key="11">
    <source>
        <dbReference type="PROSITE" id="PS50110"/>
    </source>
</evidence>
<name>A0A0V8JEJ4_9BACL</name>
<dbReference type="InterPro" id="IPR001789">
    <property type="entry name" value="Sig_transdc_resp-reg_receiver"/>
</dbReference>
<dbReference type="PIRSF" id="PIRSF006171">
    <property type="entry name" value="RR_citrat_malat"/>
    <property type="match status" value="1"/>
</dbReference>
<keyword evidence="8 9" id="KW-0804">Transcription</keyword>
<evidence type="ECO:0000256" key="5">
    <source>
        <dbReference type="ARBA" id="ARBA00023015"/>
    </source>
</evidence>
<dbReference type="InterPro" id="IPR048714">
    <property type="entry name" value="DpiA-like_HTH"/>
</dbReference>
<comment type="caution">
    <text evidence="12">The sequence shown here is derived from an EMBL/GenBank/DDBJ whole genome shotgun (WGS) entry which is preliminary data.</text>
</comment>
<feature type="modified residue" description="4-aspartylphosphate" evidence="10">
    <location>
        <position position="58"/>
    </location>
</feature>
<dbReference type="EMBL" id="LNQN01000001">
    <property type="protein sequence ID" value="KSU85320.1"/>
    <property type="molecule type" value="Genomic_DNA"/>
</dbReference>
<dbReference type="CDD" id="cd19925">
    <property type="entry name" value="REC_citrate_TCS"/>
    <property type="match status" value="1"/>
</dbReference>
<dbReference type="AlphaFoldDB" id="A0A0V8JEJ4"/>
<keyword evidence="4 9" id="KW-0902">Two-component regulatory system</keyword>
<gene>
    <name evidence="12" type="ORF">AS030_07385</name>
</gene>
<evidence type="ECO:0000256" key="3">
    <source>
        <dbReference type="ARBA" id="ARBA00022553"/>
    </source>
</evidence>
<dbReference type="InterPro" id="IPR011006">
    <property type="entry name" value="CheY-like_superfamily"/>
</dbReference>
<evidence type="ECO:0000256" key="8">
    <source>
        <dbReference type="ARBA" id="ARBA00023163"/>
    </source>
</evidence>
<evidence type="ECO:0000313" key="13">
    <source>
        <dbReference type="Proteomes" id="UP000054099"/>
    </source>
</evidence>
<sequence>MKENSIDVLLIEDDPMVLEINRAFIEKVSGFKVTGMAANGAEGLKKIKKLQPDLVVLDIYMPKQDGIHTIHEIRKQKSKVDVIVISAANDRQTIQTMLQQGAVDYIIKPFKFERIQQALERYKEYRLQLNTQGEMSQKEVDALLSVATISERKQEEIPKGLSQNTLMQIIGFLKDQSGGKSSEEVAEGVGIARVTARRYLEYLEKTGEIKLDVQYGGVGRPINRYLMKNR</sequence>
<dbReference type="InterPro" id="IPR036388">
    <property type="entry name" value="WH-like_DNA-bd_sf"/>
</dbReference>
<dbReference type="GO" id="GO:0000156">
    <property type="term" value="F:phosphorelay response regulator activity"/>
    <property type="evidence" value="ECO:0007669"/>
    <property type="project" value="TreeGrafter"/>
</dbReference>
<dbReference type="OrthoDB" id="9759232at2"/>
<dbReference type="Proteomes" id="UP000054099">
    <property type="component" value="Unassembled WGS sequence"/>
</dbReference>
<keyword evidence="5 9" id="KW-0805">Transcription regulation</keyword>
<keyword evidence="3 10" id="KW-0597">Phosphoprotein</keyword>
<proteinExistence type="predicted"/>
<dbReference type="PANTHER" id="PTHR45526">
    <property type="entry name" value="TRANSCRIPTIONAL REGULATORY PROTEIN DPIA"/>
    <property type="match status" value="1"/>
</dbReference>
<feature type="domain" description="Response regulatory" evidence="11">
    <location>
        <begin position="7"/>
        <end position="123"/>
    </location>
</feature>
<protein>
    <recommendedName>
        <fullName evidence="9">Transcriptional regulatory protein</fullName>
    </recommendedName>
</protein>
<evidence type="ECO:0000256" key="7">
    <source>
        <dbReference type="ARBA" id="ARBA00023159"/>
    </source>
</evidence>